<feature type="domain" description="N-acetyltransferase" evidence="1">
    <location>
        <begin position="37"/>
        <end position="191"/>
    </location>
</feature>
<dbReference type="InterPro" id="IPR016181">
    <property type="entry name" value="Acyl_CoA_acyltransferase"/>
</dbReference>
<dbReference type="GO" id="GO:0016747">
    <property type="term" value="F:acyltransferase activity, transferring groups other than amino-acyl groups"/>
    <property type="evidence" value="ECO:0007669"/>
    <property type="project" value="InterPro"/>
</dbReference>
<keyword evidence="2" id="KW-1185">Reference proteome</keyword>
<dbReference type="AlphaFoldDB" id="A0A6J3LQU7"/>
<proteinExistence type="predicted"/>
<gene>
    <name evidence="3" type="ORF">K489DRAFT_385261</name>
</gene>
<accession>A0A6J3LQU7</accession>
<dbReference type="OrthoDB" id="41532at2759"/>
<dbReference type="PROSITE" id="PS51186">
    <property type="entry name" value="GNAT"/>
    <property type="match status" value="1"/>
</dbReference>
<reference evidence="3" key="2">
    <citation type="submission" date="2020-04" db="EMBL/GenBank/DDBJ databases">
        <authorList>
            <consortium name="NCBI Genome Project"/>
        </authorList>
    </citation>
    <scope>NUCLEOTIDE SEQUENCE</scope>
    <source>
        <strain evidence="3">CBS 342.82</strain>
    </source>
</reference>
<reference evidence="3" key="1">
    <citation type="submission" date="2020-01" db="EMBL/GenBank/DDBJ databases">
        <authorList>
            <consortium name="DOE Joint Genome Institute"/>
            <person name="Haridas S."/>
            <person name="Albert R."/>
            <person name="Binder M."/>
            <person name="Bloem J."/>
            <person name="Labutti K."/>
            <person name="Salamov A."/>
            <person name="Andreopoulos B."/>
            <person name="Baker S.E."/>
            <person name="Barry K."/>
            <person name="Bills G."/>
            <person name="Bluhm B.H."/>
            <person name="Cannon C."/>
            <person name="Castanera R."/>
            <person name="Culley D.E."/>
            <person name="Daum C."/>
            <person name="Ezra D."/>
            <person name="Gonzalez J.B."/>
            <person name="Henrissat B."/>
            <person name="Kuo A."/>
            <person name="Liang C."/>
            <person name="Lipzen A."/>
            <person name="Lutzoni F."/>
            <person name="Magnuson J."/>
            <person name="Mondo S."/>
            <person name="Nolan M."/>
            <person name="Ohm R."/>
            <person name="Pangilinan J."/>
            <person name="Park H.-J."/>
            <person name="Ramirez L."/>
            <person name="Alfaro M."/>
            <person name="Sun H."/>
            <person name="Tritt A."/>
            <person name="Yoshinaga Y."/>
            <person name="Zwiers L.-H."/>
            <person name="Turgeon B.G."/>
            <person name="Goodwin S.B."/>
            <person name="Spatafora J.W."/>
            <person name="Crous P.W."/>
            <person name="Grigoriev I.V."/>
        </authorList>
    </citation>
    <scope>NUCLEOTIDE SEQUENCE</scope>
    <source>
        <strain evidence="3">CBS 342.82</strain>
    </source>
</reference>
<protein>
    <submittedName>
        <fullName evidence="3">Acyl-CoA N-acyltransferase</fullName>
    </submittedName>
</protein>
<evidence type="ECO:0000313" key="2">
    <source>
        <dbReference type="Proteomes" id="UP000504637"/>
    </source>
</evidence>
<reference evidence="3" key="3">
    <citation type="submission" date="2025-08" db="UniProtKB">
        <authorList>
            <consortium name="RefSeq"/>
        </authorList>
    </citation>
    <scope>IDENTIFICATION</scope>
    <source>
        <strain evidence="3">CBS 342.82</strain>
    </source>
</reference>
<dbReference type="CDD" id="cd04301">
    <property type="entry name" value="NAT_SF"/>
    <property type="match status" value="1"/>
</dbReference>
<dbReference type="GeneID" id="54363851"/>
<evidence type="ECO:0000259" key="1">
    <source>
        <dbReference type="PROSITE" id="PS51186"/>
    </source>
</evidence>
<evidence type="ECO:0000313" key="3">
    <source>
        <dbReference type="RefSeq" id="XP_033455034.1"/>
    </source>
</evidence>
<sequence length="193" mass="21429">MTNLPAPMLLDPQSHLGLIPALAQIHSDCVISDGTLATFRPDPTTGKMNMPALEAFWEKMIAEVVSGQREIVLQFASASSENATGGLELAGYASLYMPFSETGPFRSFVEKLMVSPRHRRKGIARRVMQRIEEVAEERNRGLVILDTVIGSEAAHVYPRLGYTEFGRLPRYGISPIDGSLVDEIFYFKDLRKA</sequence>
<dbReference type="Pfam" id="PF00583">
    <property type="entry name" value="Acetyltransf_1"/>
    <property type="match status" value="1"/>
</dbReference>
<dbReference type="Gene3D" id="3.40.630.30">
    <property type="match status" value="1"/>
</dbReference>
<dbReference type="Proteomes" id="UP000504637">
    <property type="component" value="Unplaced"/>
</dbReference>
<dbReference type="InterPro" id="IPR000182">
    <property type="entry name" value="GNAT_dom"/>
</dbReference>
<name>A0A6J3LQU7_9PEZI</name>
<organism evidence="3">
    <name type="scientific">Dissoconium aciculare CBS 342.82</name>
    <dbReference type="NCBI Taxonomy" id="1314786"/>
    <lineage>
        <taxon>Eukaryota</taxon>
        <taxon>Fungi</taxon>
        <taxon>Dikarya</taxon>
        <taxon>Ascomycota</taxon>
        <taxon>Pezizomycotina</taxon>
        <taxon>Dothideomycetes</taxon>
        <taxon>Dothideomycetidae</taxon>
        <taxon>Mycosphaerellales</taxon>
        <taxon>Dissoconiaceae</taxon>
        <taxon>Dissoconium</taxon>
    </lineage>
</organism>
<dbReference type="RefSeq" id="XP_033455034.1">
    <property type="nucleotide sequence ID" value="XM_033606051.1"/>
</dbReference>
<dbReference type="SUPFAM" id="SSF55729">
    <property type="entry name" value="Acyl-CoA N-acyltransferases (Nat)"/>
    <property type="match status" value="1"/>
</dbReference>